<dbReference type="Pfam" id="PF00149">
    <property type="entry name" value="Metallophos"/>
    <property type="match status" value="1"/>
</dbReference>
<dbReference type="EMBL" id="VTFZ01000011">
    <property type="protein sequence ID" value="MRX80574.1"/>
    <property type="molecule type" value="Genomic_DNA"/>
</dbReference>
<dbReference type="SUPFAM" id="SSF56300">
    <property type="entry name" value="Metallo-dependent phosphatases"/>
    <property type="match status" value="1"/>
</dbReference>
<protein>
    <recommendedName>
        <fullName evidence="1">Calcineurin-like phosphoesterase domain-containing protein</fullName>
    </recommendedName>
</protein>
<organism evidence="2 3">
    <name type="scientific">Enorma shizhengliae</name>
    <dbReference type="NCBI Taxonomy" id="2606615"/>
    <lineage>
        <taxon>Bacteria</taxon>
        <taxon>Bacillati</taxon>
        <taxon>Actinomycetota</taxon>
        <taxon>Coriobacteriia</taxon>
        <taxon>Coriobacteriales</taxon>
        <taxon>Coriobacteriaceae</taxon>
        <taxon>Enorma</taxon>
    </lineage>
</organism>
<accession>A0A7K0GAZ0</accession>
<proteinExistence type="predicted"/>
<name>A0A7K0GAZ0_9ACTN</name>
<sequence length="1021" mass="116319">MTSDLTIVQLSDLHFRENEPVDIVRNRAKELADRISSLNGGEPIVLLFSGDVAWSGKEEEYRIAGQFIDLLVDRIIELIQGQPTVLIVPGNHDVYQPPQRPDVELKEETLLEEIKRIPNFFNFVSKYEIWDKYNVVSKYKVPYVSNDVEHYATFTLCNSAPFSRLHDDKGMHYIPSDQLKLISKNDNDDPQFVVVHHSPEWFQDESRLGFELALQRSADILLYGHEHHGESYSLIDEKTDSSLQVIRGGTYSVYDDSVSTFKMIQYSQAESCNFELREFSFQWNASARKYVQLGSGCTRTGILKSPSLAPLNEFRMRITADENGEIGQFERCYTFPRIREDSPYSILNDAKQSQYSKTINCMEDFFSESTGARCIEIKGASGIGKTSLIKYLYLQSIRRGYSPILLTPDDSTHSVSRTVDNMVRWQYGDYPERLQEFTSLPVDNKIIYIDDFDQIKRKKSALDYVRDLLDQFGLIVVSTGDYSDWTDFGDVGVLAKSFRICPFTKLERDSLVRKRCECKGIDSRQTDRLISTIDRAAHWHVALFEMTPTFILSYLDYFIANPHEMLSQEEIPFEDILEDYVRRSIGRAASKNSIKNVEKNVNRALAVLDQLALNLHERRRDSINLKDLSTLINVFSEERELDLKPKDLICLLEDSRLITRCPDGYSVCFSSKRYHAFFVARGIDAKLDINLNESWPHVERLLDEILFSINEDIIALLTKIRATPELQKSLVNRACELVMNASPLSFSGPTGHVSLSGLQGLKIALPEADTRKAIEGSTAQFEEKTADKQSEFEYAALYDYDPNIVGGDVPRAFLALKYVEIAGSCLVKQETTLLSEDKEKIRSAIIDVTPRALNILISSIDERYDEIVDSISTDFGTLFSDHGAQINFKRLVSLYALAICLSYSEIIAVHATEDNTVDRLVKKCGSGPIDRMLKLNFLDYAGREDEFCIEACNWALAAKKENNLVEGIIVSAMASSYVLRHRNILQRNMDKLIRDVFSCLGGNEKKARAALFRELSTARRR</sequence>
<dbReference type="AlphaFoldDB" id="A0A7K0GAZ0"/>
<evidence type="ECO:0000313" key="3">
    <source>
        <dbReference type="Proteomes" id="UP000470010"/>
    </source>
</evidence>
<dbReference type="InterPro" id="IPR004843">
    <property type="entry name" value="Calcineurin-like_PHP"/>
</dbReference>
<dbReference type="PANTHER" id="PTHR31302">
    <property type="entry name" value="TRANSMEMBRANE PROTEIN WITH METALLOPHOSPHOESTERASE DOMAIN-RELATED"/>
    <property type="match status" value="1"/>
</dbReference>
<comment type="caution">
    <text evidence="2">The sequence shown here is derived from an EMBL/GenBank/DDBJ whole genome shotgun (WGS) entry which is preliminary data.</text>
</comment>
<dbReference type="SUPFAM" id="SSF52540">
    <property type="entry name" value="P-loop containing nucleoside triphosphate hydrolases"/>
    <property type="match status" value="1"/>
</dbReference>
<dbReference type="RefSeq" id="WP_144688735.1">
    <property type="nucleotide sequence ID" value="NZ_VLLQ01000011.1"/>
</dbReference>
<gene>
    <name evidence="2" type="ORF">GJE22_08230</name>
</gene>
<keyword evidence="3" id="KW-1185">Reference proteome</keyword>
<dbReference type="Proteomes" id="UP000470010">
    <property type="component" value="Unassembled WGS sequence"/>
</dbReference>
<dbReference type="GO" id="GO:0016787">
    <property type="term" value="F:hydrolase activity"/>
    <property type="evidence" value="ECO:0007669"/>
    <property type="project" value="InterPro"/>
</dbReference>
<dbReference type="InterPro" id="IPR027417">
    <property type="entry name" value="P-loop_NTPase"/>
</dbReference>
<evidence type="ECO:0000259" key="1">
    <source>
        <dbReference type="Pfam" id="PF00149"/>
    </source>
</evidence>
<dbReference type="Gene3D" id="3.60.21.10">
    <property type="match status" value="1"/>
</dbReference>
<dbReference type="PANTHER" id="PTHR31302:SF0">
    <property type="entry name" value="TRANSMEMBRANE PROTEIN WITH METALLOPHOSPHOESTERASE DOMAIN"/>
    <property type="match status" value="1"/>
</dbReference>
<dbReference type="Gene3D" id="3.40.50.300">
    <property type="entry name" value="P-loop containing nucleotide triphosphate hydrolases"/>
    <property type="match status" value="1"/>
</dbReference>
<evidence type="ECO:0000313" key="2">
    <source>
        <dbReference type="EMBL" id="MRX80574.1"/>
    </source>
</evidence>
<dbReference type="InterPro" id="IPR051158">
    <property type="entry name" value="Metallophosphoesterase_sf"/>
</dbReference>
<reference evidence="3" key="1">
    <citation type="submission" date="2019-08" db="EMBL/GenBank/DDBJ databases">
        <title>Arthrobacter sp. nov., isolated from plateau pika and Tibetan wild ass.</title>
        <authorList>
            <person name="Ge Y."/>
        </authorList>
    </citation>
    <scope>NUCLEOTIDE SEQUENCE [LARGE SCALE GENOMIC DNA]</scope>
    <source>
        <strain evidence="3">HF-1365</strain>
    </source>
</reference>
<dbReference type="InterPro" id="IPR029052">
    <property type="entry name" value="Metallo-depent_PP-like"/>
</dbReference>
<feature type="domain" description="Calcineurin-like phosphoesterase" evidence="1">
    <location>
        <begin position="6"/>
        <end position="228"/>
    </location>
</feature>